<gene>
    <name evidence="4" type="primary">dom-3</name>
    <name evidence="4" type="ORF">Tcan_12197</name>
</gene>
<dbReference type="STRING" id="6265.A0A0B2UTA2"/>
<keyword evidence="2" id="KW-0540">Nuclease</keyword>
<evidence type="ECO:0000313" key="4">
    <source>
        <dbReference type="EMBL" id="KHN72332.1"/>
    </source>
</evidence>
<dbReference type="GO" id="GO:0003723">
    <property type="term" value="F:RNA binding"/>
    <property type="evidence" value="ECO:0007669"/>
    <property type="project" value="UniProtKB-KW"/>
</dbReference>
<dbReference type="GO" id="GO:0046872">
    <property type="term" value="F:metal ion binding"/>
    <property type="evidence" value="ECO:0007669"/>
    <property type="project" value="UniProtKB-KW"/>
</dbReference>
<dbReference type="PANTHER" id="PTHR12395:SF9">
    <property type="entry name" value="DECAPPING AND EXORIBONUCLEASE PROTEIN"/>
    <property type="match status" value="1"/>
</dbReference>
<accession>A0A0B2UTA2</accession>
<keyword evidence="2" id="KW-0694">RNA-binding</keyword>
<dbReference type="AlphaFoldDB" id="A0A0B2UTA2"/>
<keyword evidence="2" id="KW-0378">Hydrolase</keyword>
<dbReference type="PANTHER" id="PTHR12395">
    <property type="entry name" value="DOM-3 RELATED"/>
    <property type="match status" value="1"/>
</dbReference>
<comment type="subcellular location">
    <subcellularLocation>
        <location evidence="2">Nucleus</location>
    </subcellularLocation>
</comment>
<comment type="similarity">
    <text evidence="1 2">Belongs to the DXO/Dom3Z family.</text>
</comment>
<dbReference type="GO" id="GO:0034353">
    <property type="term" value="F:mRNA 5'-diphosphatase activity"/>
    <property type="evidence" value="ECO:0007669"/>
    <property type="project" value="TreeGrafter"/>
</dbReference>
<comment type="cofactor">
    <cofactor evidence="2">
        <name>a divalent metal cation</name>
        <dbReference type="ChEBI" id="CHEBI:60240"/>
    </cofactor>
</comment>
<keyword evidence="2" id="KW-0479">Metal-binding</keyword>
<keyword evidence="2" id="KW-0547">Nucleotide-binding</keyword>
<feature type="domain" description="RAI1-like" evidence="3">
    <location>
        <begin position="25"/>
        <end position="340"/>
    </location>
</feature>
<comment type="caution">
    <text evidence="4">The sequence shown here is derived from an EMBL/GenBank/DDBJ whole genome shotgun (WGS) entry which is preliminary data.</text>
</comment>
<evidence type="ECO:0000256" key="2">
    <source>
        <dbReference type="RuleBase" id="RU367113"/>
    </source>
</evidence>
<dbReference type="GO" id="GO:0004518">
    <property type="term" value="F:nuclease activity"/>
    <property type="evidence" value="ECO:0007669"/>
    <property type="project" value="UniProtKB-KW"/>
</dbReference>
<dbReference type="GO" id="GO:0005829">
    <property type="term" value="C:cytosol"/>
    <property type="evidence" value="ECO:0007669"/>
    <property type="project" value="TreeGrafter"/>
</dbReference>
<dbReference type="GO" id="GO:0005634">
    <property type="term" value="C:nucleus"/>
    <property type="evidence" value="ECO:0007669"/>
    <property type="project" value="UniProtKB-SubCell"/>
</dbReference>
<proteinExistence type="inferred from homology"/>
<dbReference type="Proteomes" id="UP000031036">
    <property type="component" value="Unassembled WGS sequence"/>
</dbReference>
<comment type="function">
    <text evidence="2">Decapping enzyme for NAD-capped RNAs: specifically hydrolyzes the nicotinamide adenine dinucleotide (NAD) cap from a subset of RNAs by removing the entire NAD moiety from the 5'-end of an NAD-capped RNA.</text>
</comment>
<evidence type="ECO:0000313" key="5">
    <source>
        <dbReference type="Proteomes" id="UP000031036"/>
    </source>
</evidence>
<reference evidence="4 5" key="1">
    <citation type="submission" date="2014-11" db="EMBL/GenBank/DDBJ databases">
        <title>Genetic blueprint of the zoonotic pathogen Toxocara canis.</title>
        <authorList>
            <person name="Zhu X.-Q."/>
            <person name="Korhonen P.K."/>
            <person name="Cai H."/>
            <person name="Young N.D."/>
            <person name="Nejsum P."/>
            <person name="von Samson-Himmelstjerna G."/>
            <person name="Boag P.R."/>
            <person name="Tan P."/>
            <person name="Li Q."/>
            <person name="Min J."/>
            <person name="Yang Y."/>
            <person name="Wang X."/>
            <person name="Fang X."/>
            <person name="Hall R.S."/>
            <person name="Hofmann A."/>
            <person name="Sternberg P.W."/>
            <person name="Jex A.R."/>
            <person name="Gasser R.B."/>
        </authorList>
    </citation>
    <scope>NUCLEOTIDE SEQUENCE [LARGE SCALE GENOMIC DNA]</scope>
    <source>
        <strain evidence="4">PN_DK_2014</strain>
    </source>
</reference>
<evidence type="ECO:0000256" key="1">
    <source>
        <dbReference type="ARBA" id="ARBA00006562"/>
    </source>
</evidence>
<name>A0A0B2UTA2_TOXCA</name>
<dbReference type="GO" id="GO:0000956">
    <property type="term" value="P:nuclear-transcribed mRNA catabolic process"/>
    <property type="evidence" value="ECO:0007669"/>
    <property type="project" value="TreeGrafter"/>
</dbReference>
<keyword evidence="5" id="KW-1185">Reference proteome</keyword>
<keyword evidence="2" id="KW-0539">Nucleus</keyword>
<dbReference type="EC" id="3.6.1.-" evidence="2"/>
<organism evidence="4 5">
    <name type="scientific">Toxocara canis</name>
    <name type="common">Canine roundworm</name>
    <dbReference type="NCBI Taxonomy" id="6265"/>
    <lineage>
        <taxon>Eukaryota</taxon>
        <taxon>Metazoa</taxon>
        <taxon>Ecdysozoa</taxon>
        <taxon>Nematoda</taxon>
        <taxon>Chromadorea</taxon>
        <taxon>Rhabditida</taxon>
        <taxon>Spirurina</taxon>
        <taxon>Ascaridomorpha</taxon>
        <taxon>Ascaridoidea</taxon>
        <taxon>Toxocaridae</taxon>
        <taxon>Toxocara</taxon>
    </lineage>
</organism>
<dbReference type="EMBL" id="JPKZ01003266">
    <property type="protein sequence ID" value="KHN72332.1"/>
    <property type="molecule type" value="Genomic_DNA"/>
</dbReference>
<evidence type="ECO:0000259" key="3">
    <source>
        <dbReference type="Pfam" id="PF08652"/>
    </source>
</evidence>
<dbReference type="GO" id="GO:0110155">
    <property type="term" value="P:NAD-cap decapping"/>
    <property type="evidence" value="ECO:0007669"/>
    <property type="project" value="TreeGrafter"/>
</dbReference>
<protein>
    <recommendedName>
        <fullName evidence="2">Decapping nuclease</fullName>
        <ecNumber evidence="2">3.6.1.-</ecNumber>
    </recommendedName>
</protein>
<sequence>MEVIQSLLPFEQPAEDANAMEVSDPITIGQFAQTNRATIDLGLNALRHLDEWIAGASSHSYDTNQASEGSHRSPTITRNLDFILQWIHYTSASRSTLAAQGVDFVCWESVLRRIAATPFFENVGWSFPVVKLRNVHFFDDTNVAKDADGESPLMKRLTAKFKQYITSDAPLRERPRKEINQEEPPRPKNLVEQCVVTQRNIDGLGLLYGSDVDCVGEDGRYVQLKANMLGSELETPLLVEWWIKAYLNGFGRTIVGHVDNEGFVVQVSRLETNDMLKEKQQSSESAAISFLSAVLHEVKQRLEAVKELEQYMVEYSPQAKTVSIRKLEKSERVKLLPDYFAHQFR</sequence>
<dbReference type="Pfam" id="PF08652">
    <property type="entry name" value="RAI1"/>
    <property type="match status" value="1"/>
</dbReference>
<dbReference type="GO" id="GO:0000166">
    <property type="term" value="F:nucleotide binding"/>
    <property type="evidence" value="ECO:0007669"/>
    <property type="project" value="UniProtKB-KW"/>
</dbReference>
<dbReference type="OMA" id="WIHYTSA"/>
<dbReference type="InterPro" id="IPR039039">
    <property type="entry name" value="RAI1-like_fam"/>
</dbReference>
<dbReference type="InterPro" id="IPR013961">
    <property type="entry name" value="RAI1"/>
</dbReference>
<dbReference type="OrthoDB" id="5853397at2759"/>